<keyword evidence="2" id="KW-0418">Kinase</keyword>
<dbReference type="PANTHER" id="PTHR35286">
    <property type="entry name" value="EXPRESSED PROTEIN"/>
    <property type="match status" value="1"/>
</dbReference>
<keyword evidence="2" id="KW-0808">Transferase</keyword>
<evidence type="ECO:0000256" key="1">
    <source>
        <dbReference type="SAM" id="Phobius"/>
    </source>
</evidence>
<gene>
    <name evidence="2" type="ORF">STAS_19143</name>
</gene>
<comment type="caution">
    <text evidence="2">The sequence shown here is derived from an EMBL/GenBank/DDBJ whole genome shotgun (WGS) entry which is preliminary data.</text>
</comment>
<evidence type="ECO:0000313" key="2">
    <source>
        <dbReference type="EMBL" id="GER42372.1"/>
    </source>
</evidence>
<keyword evidence="1" id="KW-0472">Membrane</keyword>
<proteinExistence type="predicted"/>
<accession>A0A5A7QBM2</accession>
<keyword evidence="1" id="KW-0812">Transmembrane</keyword>
<sequence>MNTTGGSPFSSSSSVAAPTFDNLLLQYLISRLHFRPPNQHPLPPFAAANSLEDLLVSDLLLNLTDSDSDSENNLSSSKTQLAREESKLEKEIVRTILSGEVEKSKPNSGLRKRSGWVTGVGSGAGTSCCSMRRMGTHGDFGYFHDPLTIVAEIFELTSSLRVVEIMRKAGDMSEYVDFCNGELRSGLLRFLFVFYLQVLVVAGLCSFLH</sequence>
<dbReference type="PANTHER" id="PTHR35286:SF1">
    <property type="entry name" value="EXPRESSED PROTEIN"/>
    <property type="match status" value="1"/>
</dbReference>
<evidence type="ECO:0000313" key="3">
    <source>
        <dbReference type="Proteomes" id="UP000325081"/>
    </source>
</evidence>
<dbReference type="AlphaFoldDB" id="A0A5A7QBM2"/>
<dbReference type="Gene3D" id="3.30.310.80">
    <property type="entry name" value="Kinase associated domain 1, KA1"/>
    <property type="match status" value="1"/>
</dbReference>
<organism evidence="2 3">
    <name type="scientific">Striga asiatica</name>
    <name type="common">Asiatic witchweed</name>
    <name type="synonym">Buchnera asiatica</name>
    <dbReference type="NCBI Taxonomy" id="4170"/>
    <lineage>
        <taxon>Eukaryota</taxon>
        <taxon>Viridiplantae</taxon>
        <taxon>Streptophyta</taxon>
        <taxon>Embryophyta</taxon>
        <taxon>Tracheophyta</taxon>
        <taxon>Spermatophyta</taxon>
        <taxon>Magnoliopsida</taxon>
        <taxon>eudicotyledons</taxon>
        <taxon>Gunneridae</taxon>
        <taxon>Pentapetalae</taxon>
        <taxon>asterids</taxon>
        <taxon>lamiids</taxon>
        <taxon>Lamiales</taxon>
        <taxon>Orobanchaceae</taxon>
        <taxon>Buchnereae</taxon>
        <taxon>Striga</taxon>
    </lineage>
</organism>
<dbReference type="EMBL" id="BKCP01006294">
    <property type="protein sequence ID" value="GER42372.1"/>
    <property type="molecule type" value="Genomic_DNA"/>
</dbReference>
<feature type="transmembrane region" description="Helical" evidence="1">
    <location>
        <begin position="187"/>
        <end position="208"/>
    </location>
</feature>
<keyword evidence="3" id="KW-1185">Reference proteome</keyword>
<dbReference type="GO" id="GO:0016301">
    <property type="term" value="F:kinase activity"/>
    <property type="evidence" value="ECO:0007669"/>
    <property type="project" value="UniProtKB-KW"/>
</dbReference>
<keyword evidence="1" id="KW-1133">Transmembrane helix</keyword>
<protein>
    <submittedName>
        <fullName evidence="2">CBL-interacting protein kinase</fullName>
    </submittedName>
</protein>
<reference evidence="3" key="1">
    <citation type="journal article" date="2019" name="Curr. Biol.">
        <title>Genome Sequence of Striga asiatica Provides Insight into the Evolution of Plant Parasitism.</title>
        <authorList>
            <person name="Yoshida S."/>
            <person name="Kim S."/>
            <person name="Wafula E.K."/>
            <person name="Tanskanen J."/>
            <person name="Kim Y.M."/>
            <person name="Honaas L."/>
            <person name="Yang Z."/>
            <person name="Spallek T."/>
            <person name="Conn C.E."/>
            <person name="Ichihashi Y."/>
            <person name="Cheong K."/>
            <person name="Cui S."/>
            <person name="Der J.P."/>
            <person name="Gundlach H."/>
            <person name="Jiao Y."/>
            <person name="Hori C."/>
            <person name="Ishida J.K."/>
            <person name="Kasahara H."/>
            <person name="Kiba T."/>
            <person name="Kim M.S."/>
            <person name="Koo N."/>
            <person name="Laohavisit A."/>
            <person name="Lee Y.H."/>
            <person name="Lumba S."/>
            <person name="McCourt P."/>
            <person name="Mortimer J.C."/>
            <person name="Mutuku J.M."/>
            <person name="Nomura T."/>
            <person name="Sasaki-Sekimoto Y."/>
            <person name="Seto Y."/>
            <person name="Wang Y."/>
            <person name="Wakatake T."/>
            <person name="Sakakibara H."/>
            <person name="Demura T."/>
            <person name="Yamaguchi S."/>
            <person name="Yoneyama K."/>
            <person name="Manabe R.I."/>
            <person name="Nelson D.C."/>
            <person name="Schulman A.H."/>
            <person name="Timko M.P."/>
            <person name="dePamphilis C.W."/>
            <person name="Choi D."/>
            <person name="Shirasu K."/>
        </authorList>
    </citation>
    <scope>NUCLEOTIDE SEQUENCE [LARGE SCALE GENOMIC DNA]</scope>
    <source>
        <strain evidence="3">cv. UVA1</strain>
    </source>
</reference>
<dbReference type="OrthoDB" id="1904011at2759"/>
<dbReference type="Proteomes" id="UP000325081">
    <property type="component" value="Unassembled WGS sequence"/>
</dbReference>
<name>A0A5A7QBM2_STRAF</name>